<dbReference type="NCBIfam" id="TIGR00756">
    <property type="entry name" value="PPR"/>
    <property type="match status" value="5"/>
</dbReference>
<reference evidence="5" key="1">
    <citation type="submission" date="2023-03" db="EMBL/GenBank/DDBJ databases">
        <authorList>
            <person name="Julca I."/>
        </authorList>
    </citation>
    <scope>NUCLEOTIDE SEQUENCE</scope>
</reference>
<keyword evidence="2" id="KW-0677">Repeat</keyword>
<feature type="repeat" description="PPR" evidence="3">
    <location>
        <begin position="250"/>
        <end position="284"/>
    </location>
</feature>
<organism evidence="5 6">
    <name type="scientific">Oldenlandia corymbosa var. corymbosa</name>
    <dbReference type="NCBI Taxonomy" id="529605"/>
    <lineage>
        <taxon>Eukaryota</taxon>
        <taxon>Viridiplantae</taxon>
        <taxon>Streptophyta</taxon>
        <taxon>Embryophyta</taxon>
        <taxon>Tracheophyta</taxon>
        <taxon>Spermatophyta</taxon>
        <taxon>Magnoliopsida</taxon>
        <taxon>eudicotyledons</taxon>
        <taxon>Gunneridae</taxon>
        <taxon>Pentapetalae</taxon>
        <taxon>asterids</taxon>
        <taxon>lamiids</taxon>
        <taxon>Gentianales</taxon>
        <taxon>Rubiaceae</taxon>
        <taxon>Rubioideae</taxon>
        <taxon>Spermacoceae</taxon>
        <taxon>Hedyotis-Oldenlandia complex</taxon>
        <taxon>Oldenlandia</taxon>
    </lineage>
</organism>
<feature type="compositionally biased region" description="Low complexity" evidence="4">
    <location>
        <begin position="30"/>
        <end position="40"/>
    </location>
</feature>
<dbReference type="PROSITE" id="PS51375">
    <property type="entry name" value="PPR"/>
    <property type="match status" value="5"/>
</dbReference>
<gene>
    <name evidence="5" type="ORF">OLC1_LOCUS8143</name>
</gene>
<evidence type="ECO:0000256" key="4">
    <source>
        <dbReference type="SAM" id="MobiDB-lite"/>
    </source>
</evidence>
<feature type="repeat" description="PPR" evidence="3">
    <location>
        <begin position="390"/>
        <end position="424"/>
    </location>
</feature>
<feature type="repeat" description="PPR" evidence="3">
    <location>
        <begin position="425"/>
        <end position="459"/>
    </location>
</feature>
<feature type="region of interest" description="Disordered" evidence="4">
    <location>
        <begin position="1"/>
        <end position="40"/>
    </location>
</feature>
<proteinExistence type="inferred from homology"/>
<dbReference type="Pfam" id="PF13041">
    <property type="entry name" value="PPR_2"/>
    <property type="match status" value="3"/>
</dbReference>
<dbReference type="InterPro" id="IPR002885">
    <property type="entry name" value="PPR_rpt"/>
</dbReference>
<dbReference type="Gene3D" id="1.25.40.10">
    <property type="entry name" value="Tetratricopeptide repeat domain"/>
    <property type="match status" value="2"/>
</dbReference>
<keyword evidence="6" id="KW-1185">Reference proteome</keyword>
<feature type="repeat" description="PPR" evidence="3">
    <location>
        <begin position="215"/>
        <end position="249"/>
    </location>
</feature>
<protein>
    <submittedName>
        <fullName evidence="5">OLC1v1034210C1</fullName>
    </submittedName>
</protein>
<accession>A0AAV1CSP1</accession>
<feature type="compositionally biased region" description="Pro residues" evidence="4">
    <location>
        <begin position="13"/>
        <end position="29"/>
    </location>
</feature>
<dbReference type="Pfam" id="PF01535">
    <property type="entry name" value="PPR"/>
    <property type="match status" value="1"/>
</dbReference>
<evidence type="ECO:0000313" key="5">
    <source>
        <dbReference type="EMBL" id="CAI9097734.1"/>
    </source>
</evidence>
<dbReference type="InterPro" id="IPR011990">
    <property type="entry name" value="TPR-like_helical_dom_sf"/>
</dbReference>
<name>A0AAV1CSP1_OLDCO</name>
<evidence type="ECO:0000313" key="6">
    <source>
        <dbReference type="Proteomes" id="UP001161247"/>
    </source>
</evidence>
<dbReference type="AlphaFoldDB" id="A0AAV1CSP1"/>
<sequence length="472" mass="53706">MKKMMLRKLGKPVPKPPTGVRSAPPPLPAPDSSSASSLVPTTEKQFDQLINVVKVHLKPSFTPQELVSFLKSRIRHHPALTHLDFHLFRYAATLDTFRHDHNTFEWMTRSLATSDRFDSLNVLVQFMASNPCPCSDGIFSCPKTEPIFRFAINTYCRVGRFDDALFAFDSMKRLIDGKPNVALYNIIINGFVKYKHFEKALEFYEKMIRDRVKPDVISFNTLISGYCKNSQFELALEMFKEMKNKGCVPNVVSFNTLIKGFFREGKLEQGIGMAHEMIELDCELSSVTCEILFNGLHRGGKIMEACNLLIDFSRKRVLPKSFDYFELIERLCHDRNVGKAMVIVDELWGSGYSPSLIACIVLVESLRCNRRIDEACRFVERMLRECSLPDSITLNCLLRDMCEAGRAVDANKLRLLAASKGLEPDGMTYRILIYGYTKEARKEEGKALVEEMLDKGLIPDIATYNRLMDGLG</sequence>
<comment type="similarity">
    <text evidence="1">Belongs to the PPR family. P subfamily.</text>
</comment>
<feature type="compositionally biased region" description="Basic residues" evidence="4">
    <location>
        <begin position="1"/>
        <end position="10"/>
    </location>
</feature>
<feature type="repeat" description="PPR" evidence="3">
    <location>
        <begin position="180"/>
        <end position="214"/>
    </location>
</feature>
<evidence type="ECO:0000256" key="3">
    <source>
        <dbReference type="PROSITE-ProRule" id="PRU00708"/>
    </source>
</evidence>
<dbReference type="SUPFAM" id="SSF81901">
    <property type="entry name" value="HCP-like"/>
    <property type="match status" value="1"/>
</dbReference>
<dbReference type="Proteomes" id="UP001161247">
    <property type="component" value="Chromosome 3"/>
</dbReference>
<evidence type="ECO:0000256" key="1">
    <source>
        <dbReference type="ARBA" id="ARBA00007626"/>
    </source>
</evidence>
<dbReference type="EMBL" id="OX459120">
    <property type="protein sequence ID" value="CAI9097734.1"/>
    <property type="molecule type" value="Genomic_DNA"/>
</dbReference>
<dbReference type="PANTHER" id="PTHR47941">
    <property type="entry name" value="PENTATRICOPEPTIDE REPEAT-CONTAINING PROTEIN 3, MITOCHONDRIAL"/>
    <property type="match status" value="1"/>
</dbReference>
<evidence type="ECO:0000256" key="2">
    <source>
        <dbReference type="ARBA" id="ARBA00022737"/>
    </source>
</evidence>